<evidence type="ECO:0000256" key="16">
    <source>
        <dbReference type="ARBA" id="ARBA00048535"/>
    </source>
</evidence>
<name>A0A4C2A2Q5_EUMVA</name>
<evidence type="ECO:0000256" key="13">
    <source>
        <dbReference type="ARBA" id="ARBA00048144"/>
    </source>
</evidence>
<dbReference type="OrthoDB" id="417891at2759"/>
<comment type="catalytic activity">
    <reaction evidence="11">
        <text>14-hydroxy-(4Z,7Z,10Z,12E,16Z,19Z)-docosahexaenoate + NAD(+) = 14-oxo-(4Z,7Z,10Z,12E,16Z,19Z)-docosahexaenoate + NADH + H(+)</text>
        <dbReference type="Rhea" id="RHEA:48952"/>
        <dbReference type="ChEBI" id="CHEBI:15378"/>
        <dbReference type="ChEBI" id="CHEBI:57540"/>
        <dbReference type="ChEBI" id="CHEBI:57945"/>
        <dbReference type="ChEBI" id="CHEBI:90866"/>
        <dbReference type="ChEBI" id="CHEBI:90867"/>
    </reaction>
    <physiologicalReaction direction="left-to-right" evidence="11">
        <dbReference type="Rhea" id="RHEA:48953"/>
    </physiologicalReaction>
</comment>
<evidence type="ECO:0000313" key="23">
    <source>
        <dbReference type="Proteomes" id="UP000299102"/>
    </source>
</evidence>
<evidence type="ECO:0000256" key="10">
    <source>
        <dbReference type="ARBA" id="ARBA00047672"/>
    </source>
</evidence>
<dbReference type="SUPFAM" id="SSF51735">
    <property type="entry name" value="NAD(P)-binding Rossmann-fold domains"/>
    <property type="match status" value="1"/>
</dbReference>
<evidence type="ECO:0000256" key="4">
    <source>
        <dbReference type="ARBA" id="ARBA00039060"/>
    </source>
</evidence>
<comment type="function">
    <text evidence="8">Catalyzes the NAD-dependent dehydrogenation (oxidation) of a broad array of hydroxylated polyunsaturated fatty acids (mainly eicosanoids and docosanoids, including prostaglandins, lipoxins and resolvins), yielding their corresponding keto (oxo) metabolites. Decreases the levels of the pro-proliferative prostaglandins such as prostaglandin E2 (whose activity is increased in cancer because of an increase in the expression of cyclooxygenase 2) and generates oxo-fatty acid products that can profoundly influence cell function by abrogating pro-inflammatory cytokine expression. Converts resolvins E1, D1 and D2 to their oxo products, which represents a mode of resolvin inactivation. Resolvin E1 plays important roles during the resolution phase of acute inflammation, while resolvins D1 and D2 have a unique role in obesity-induced adipose inflammation.</text>
</comment>
<comment type="catalytic activity">
    <reaction evidence="15">
        <text>resolvin D2 + NAD(+) = 7-oxoresolvin D2 + NADH + H(+)</text>
        <dbReference type="Rhea" id="RHEA:53584"/>
        <dbReference type="ChEBI" id="CHEBI:15378"/>
        <dbReference type="ChEBI" id="CHEBI:57540"/>
        <dbReference type="ChEBI" id="CHEBI:57945"/>
        <dbReference type="ChEBI" id="CHEBI:133367"/>
        <dbReference type="ChEBI" id="CHEBI:137497"/>
    </reaction>
    <physiologicalReaction direction="left-to-right" evidence="15">
        <dbReference type="Rhea" id="RHEA:53585"/>
    </physiologicalReaction>
</comment>
<evidence type="ECO:0000313" key="22">
    <source>
        <dbReference type="EMBL" id="GBP95241.1"/>
    </source>
</evidence>
<proteinExistence type="inferred from homology"/>
<evidence type="ECO:0000256" key="17">
    <source>
        <dbReference type="ARBA" id="ARBA00048611"/>
    </source>
</evidence>
<dbReference type="PANTHER" id="PTHR44229">
    <property type="entry name" value="15-HYDROXYPROSTAGLANDIN DEHYDROGENASE [NAD(+)]"/>
    <property type="match status" value="1"/>
</dbReference>
<comment type="catalytic activity">
    <reaction evidence="12">
        <text>15-oxo-(5S,6R)-dihydroxy-(7E,9E,11Z)-eicosatrienoate + NADH + H(+) = (5S,6R,15S)-trihydroxy-(7E,9E,11Z)-eicosatrienoate + NAD(+)</text>
        <dbReference type="Rhea" id="RHEA:41596"/>
        <dbReference type="ChEBI" id="CHEBI:15378"/>
        <dbReference type="ChEBI" id="CHEBI:57540"/>
        <dbReference type="ChEBI" id="CHEBI:57945"/>
        <dbReference type="ChEBI" id="CHEBI:78325"/>
        <dbReference type="ChEBI" id="CHEBI:78329"/>
    </reaction>
    <physiologicalReaction direction="left-to-right" evidence="12">
        <dbReference type="Rhea" id="RHEA:41597"/>
    </physiologicalReaction>
</comment>
<evidence type="ECO:0000256" key="1">
    <source>
        <dbReference type="ARBA" id="ARBA00006484"/>
    </source>
</evidence>
<gene>
    <name evidence="22" type="primary">HPGD</name>
    <name evidence="22" type="ORF">EVAR_26753_1</name>
</gene>
<comment type="catalytic activity">
    <reaction evidence="14">
        <text>resolvin D1 + NAD(+) = 17-oxoresolvin D1 + NADH + H(+)</text>
        <dbReference type="Rhea" id="RHEA:50128"/>
        <dbReference type="ChEBI" id="CHEBI:15378"/>
        <dbReference type="ChEBI" id="CHEBI:57540"/>
        <dbReference type="ChEBI" id="CHEBI:57945"/>
        <dbReference type="ChEBI" id="CHEBI:132079"/>
        <dbReference type="ChEBI" id="CHEBI:132081"/>
    </reaction>
    <physiologicalReaction direction="left-to-right" evidence="14">
        <dbReference type="Rhea" id="RHEA:50129"/>
    </physiologicalReaction>
</comment>
<evidence type="ECO:0000256" key="3">
    <source>
        <dbReference type="ARBA" id="ARBA00038968"/>
    </source>
</evidence>
<dbReference type="Gene3D" id="3.40.50.720">
    <property type="entry name" value="NAD(P)-binding Rossmann-like Domain"/>
    <property type="match status" value="1"/>
</dbReference>
<dbReference type="InterPro" id="IPR002347">
    <property type="entry name" value="SDR_fam"/>
</dbReference>
<evidence type="ECO:0000256" key="20">
    <source>
        <dbReference type="ARBA" id="ARBA00049151"/>
    </source>
</evidence>
<protein>
    <recommendedName>
        <fullName evidence="5">15-hydroxyprostaglandin dehydrogenase [NAD(+)]</fullName>
        <ecNumber evidence="3">1.1.1.141</ecNumber>
        <ecNumber evidence="4">1.1.1.232</ecNumber>
    </recommendedName>
    <alternativeName>
        <fullName evidence="7">Eicosanoid/docosanoid dehydrogenase [NAD(+)]</fullName>
    </alternativeName>
    <alternativeName>
        <fullName evidence="6">Prostaglandin dehydrogenase 1</fullName>
    </alternativeName>
</protein>
<dbReference type="AlphaFoldDB" id="A0A4C2A2Q5"/>
<dbReference type="InterPro" id="IPR036291">
    <property type="entry name" value="NAD(P)-bd_dom_sf"/>
</dbReference>
<evidence type="ECO:0000256" key="2">
    <source>
        <dbReference type="ARBA" id="ARBA00023002"/>
    </source>
</evidence>
<comment type="similarity">
    <text evidence="1">Belongs to the short-chain dehydrogenases/reductases (SDR) family.</text>
</comment>
<dbReference type="GO" id="GO:0016404">
    <property type="term" value="F:15-hydroxyprostaglandin dehydrogenase (NAD+) activity"/>
    <property type="evidence" value="ECO:0007669"/>
    <property type="project" value="UniProtKB-EC"/>
</dbReference>
<evidence type="ECO:0000256" key="14">
    <source>
        <dbReference type="ARBA" id="ARBA00048170"/>
    </source>
</evidence>
<comment type="catalytic activity">
    <reaction evidence="16">
        <text>lipoxin A4 + NAD(+) = 15-oxo-(5S,6R)-dihydroxy-(7E,9E,11Z,13E)-eicosatetraenoate + NADH + H(+)</text>
        <dbReference type="Rhea" id="RHEA:41572"/>
        <dbReference type="ChEBI" id="CHEBI:15378"/>
        <dbReference type="ChEBI" id="CHEBI:57540"/>
        <dbReference type="ChEBI" id="CHEBI:57945"/>
        <dbReference type="ChEBI" id="CHEBI:67026"/>
        <dbReference type="ChEBI" id="CHEBI:78311"/>
    </reaction>
    <physiologicalReaction direction="left-to-right" evidence="16">
        <dbReference type="Rhea" id="RHEA:41573"/>
    </physiologicalReaction>
</comment>
<dbReference type="EC" id="1.1.1.141" evidence="3"/>
<dbReference type="EMBL" id="BGZK01002602">
    <property type="protein sequence ID" value="GBP95241.1"/>
    <property type="molecule type" value="Genomic_DNA"/>
</dbReference>
<evidence type="ECO:0000256" key="12">
    <source>
        <dbReference type="ARBA" id="ARBA00048140"/>
    </source>
</evidence>
<evidence type="ECO:0000256" key="15">
    <source>
        <dbReference type="ARBA" id="ARBA00048393"/>
    </source>
</evidence>
<comment type="catalytic activity">
    <reaction evidence="19">
        <text>resolvin D2 + NAD(+) = 16-oxoresolvin D2 + NADH + H(+)</text>
        <dbReference type="Rhea" id="RHEA:53588"/>
        <dbReference type="ChEBI" id="CHEBI:15378"/>
        <dbReference type="ChEBI" id="CHEBI:57540"/>
        <dbReference type="ChEBI" id="CHEBI:57945"/>
        <dbReference type="ChEBI" id="CHEBI:133367"/>
        <dbReference type="ChEBI" id="CHEBI:137498"/>
    </reaction>
    <physiologicalReaction direction="left-to-right" evidence="19">
        <dbReference type="Rhea" id="RHEA:53589"/>
    </physiologicalReaction>
</comment>
<comment type="catalytic activity">
    <reaction evidence="18">
        <text>prostaglandin E2 + NAD(+) = 15-oxoprostaglandin E2 + NADH + H(+)</text>
        <dbReference type="Rhea" id="RHEA:11876"/>
        <dbReference type="ChEBI" id="CHEBI:15378"/>
        <dbReference type="ChEBI" id="CHEBI:57400"/>
        <dbReference type="ChEBI" id="CHEBI:57540"/>
        <dbReference type="ChEBI" id="CHEBI:57945"/>
        <dbReference type="ChEBI" id="CHEBI:606564"/>
        <dbReference type="EC" id="1.1.1.141"/>
    </reaction>
    <physiologicalReaction direction="left-to-right" evidence="18">
        <dbReference type="Rhea" id="RHEA:11877"/>
    </physiologicalReaction>
</comment>
<comment type="caution">
    <text evidence="22">The sequence shown here is derived from an EMBL/GenBank/DDBJ whole genome shotgun (WGS) entry which is preliminary data.</text>
</comment>
<comment type="catalytic activity">
    <reaction evidence="20">
        <text>(15S)-hydroxy-(5Z,8Z,11Z,13E)-eicosatetraenoate + NAD(+) = 15-oxo-(5Z,8Z,11Z,13E)-eicosatetraenoate + NADH + H(+)</text>
        <dbReference type="Rhea" id="RHEA:23260"/>
        <dbReference type="ChEBI" id="CHEBI:15378"/>
        <dbReference type="ChEBI" id="CHEBI:57409"/>
        <dbReference type="ChEBI" id="CHEBI:57410"/>
        <dbReference type="ChEBI" id="CHEBI:57540"/>
        <dbReference type="ChEBI" id="CHEBI:57945"/>
        <dbReference type="EC" id="1.1.1.232"/>
    </reaction>
    <physiologicalReaction direction="left-to-right" evidence="20">
        <dbReference type="Rhea" id="RHEA:23261"/>
    </physiologicalReaction>
</comment>
<comment type="catalytic activity">
    <reaction evidence="13">
        <text>(11R)-hydroxy-(5Z,8Z,12E,14Z)-eicosatetraenoate + NAD(+) = 11-oxo-(5Z,8Z,12E,14Z)-eicosatetraenoate + NADH + H(+)</text>
        <dbReference type="Rhea" id="RHEA:48640"/>
        <dbReference type="ChEBI" id="CHEBI:15378"/>
        <dbReference type="ChEBI" id="CHEBI:57540"/>
        <dbReference type="ChEBI" id="CHEBI:57945"/>
        <dbReference type="ChEBI" id="CHEBI:78836"/>
        <dbReference type="ChEBI" id="CHEBI:90697"/>
    </reaction>
    <physiologicalReaction direction="left-to-right" evidence="13">
        <dbReference type="Rhea" id="RHEA:48641"/>
    </physiologicalReaction>
</comment>
<evidence type="ECO:0000256" key="7">
    <source>
        <dbReference type="ARBA" id="ARBA00042026"/>
    </source>
</evidence>
<evidence type="ECO:0000256" key="21">
    <source>
        <dbReference type="ARBA" id="ARBA00049188"/>
    </source>
</evidence>
<comment type="catalytic activity">
    <reaction evidence="21">
        <text>resolvin E1 + NAD(+) = 18-oxo-resolvin E1 + NADH + H(+)</text>
        <dbReference type="Rhea" id="RHEA:49244"/>
        <dbReference type="ChEBI" id="CHEBI:15378"/>
        <dbReference type="ChEBI" id="CHEBI:57540"/>
        <dbReference type="ChEBI" id="CHEBI:57945"/>
        <dbReference type="ChEBI" id="CHEBI:91000"/>
        <dbReference type="ChEBI" id="CHEBI:91001"/>
    </reaction>
    <physiologicalReaction direction="left-to-right" evidence="21">
        <dbReference type="Rhea" id="RHEA:49245"/>
    </physiologicalReaction>
</comment>
<evidence type="ECO:0000256" key="18">
    <source>
        <dbReference type="ARBA" id="ARBA00048739"/>
    </source>
</evidence>
<keyword evidence="23" id="KW-1185">Reference proteome</keyword>
<evidence type="ECO:0000256" key="9">
    <source>
        <dbReference type="ARBA" id="ARBA00047325"/>
    </source>
</evidence>
<evidence type="ECO:0000256" key="11">
    <source>
        <dbReference type="ARBA" id="ARBA00048008"/>
    </source>
</evidence>
<evidence type="ECO:0000256" key="6">
    <source>
        <dbReference type="ARBA" id="ARBA00041812"/>
    </source>
</evidence>
<evidence type="ECO:0000256" key="5">
    <source>
        <dbReference type="ARBA" id="ARBA00040276"/>
    </source>
</evidence>
<accession>A0A4C2A2Q5</accession>
<comment type="catalytic activity">
    <reaction evidence="17">
        <text>prostaglandin A1 + NAD(+) = 15-oxo-prostaglandin A1 + NADH + H(+)</text>
        <dbReference type="Rhea" id="RHEA:41263"/>
        <dbReference type="ChEBI" id="CHEBI:15378"/>
        <dbReference type="ChEBI" id="CHEBI:57398"/>
        <dbReference type="ChEBI" id="CHEBI:57540"/>
        <dbReference type="ChEBI" id="CHEBI:57945"/>
        <dbReference type="ChEBI" id="CHEBI:85072"/>
    </reaction>
    <physiologicalReaction direction="left-to-right" evidence="17">
        <dbReference type="Rhea" id="RHEA:41264"/>
    </physiologicalReaction>
</comment>
<keyword evidence="2" id="KW-0560">Oxidoreductase</keyword>
<dbReference type="Proteomes" id="UP000299102">
    <property type="component" value="Unassembled WGS sequence"/>
</dbReference>
<dbReference type="GO" id="GO:0005737">
    <property type="term" value="C:cytoplasm"/>
    <property type="evidence" value="ECO:0007669"/>
    <property type="project" value="TreeGrafter"/>
</dbReference>
<sequence>MAAYEVKDKVVLVTGGAAGVGALTVKKFLEEGAKYVAFVDVSKEAGVALEAELKKKFGADKVKFIECDVTDEEQLFNAYGTVVDDNGHVDGG</sequence>
<dbReference type="EC" id="1.1.1.232" evidence="4"/>
<dbReference type="Pfam" id="PF00106">
    <property type="entry name" value="adh_short"/>
    <property type="match status" value="1"/>
</dbReference>
<dbReference type="GO" id="GO:0047034">
    <property type="term" value="F:15-hydroxyicosatetraenoate dehydrogenase activity"/>
    <property type="evidence" value="ECO:0007669"/>
    <property type="project" value="UniProtKB-EC"/>
</dbReference>
<evidence type="ECO:0000256" key="8">
    <source>
        <dbReference type="ARBA" id="ARBA00045705"/>
    </source>
</evidence>
<comment type="catalytic activity">
    <reaction evidence="10">
        <text>resolvin D1 + NAD(+) = 8-oxoresolvin D1 + NADH + H(+)</text>
        <dbReference type="Rhea" id="RHEA:50124"/>
        <dbReference type="ChEBI" id="CHEBI:15378"/>
        <dbReference type="ChEBI" id="CHEBI:57540"/>
        <dbReference type="ChEBI" id="CHEBI:57945"/>
        <dbReference type="ChEBI" id="CHEBI:132079"/>
        <dbReference type="ChEBI" id="CHEBI:132080"/>
    </reaction>
    <physiologicalReaction direction="left-to-right" evidence="10">
        <dbReference type="Rhea" id="RHEA:50125"/>
    </physiologicalReaction>
</comment>
<organism evidence="22 23">
    <name type="scientific">Eumeta variegata</name>
    <name type="common">Bagworm moth</name>
    <name type="synonym">Eumeta japonica</name>
    <dbReference type="NCBI Taxonomy" id="151549"/>
    <lineage>
        <taxon>Eukaryota</taxon>
        <taxon>Metazoa</taxon>
        <taxon>Ecdysozoa</taxon>
        <taxon>Arthropoda</taxon>
        <taxon>Hexapoda</taxon>
        <taxon>Insecta</taxon>
        <taxon>Pterygota</taxon>
        <taxon>Neoptera</taxon>
        <taxon>Endopterygota</taxon>
        <taxon>Lepidoptera</taxon>
        <taxon>Glossata</taxon>
        <taxon>Ditrysia</taxon>
        <taxon>Tineoidea</taxon>
        <taxon>Psychidae</taxon>
        <taxon>Oiketicinae</taxon>
        <taxon>Eumeta</taxon>
    </lineage>
</organism>
<evidence type="ECO:0000256" key="19">
    <source>
        <dbReference type="ARBA" id="ARBA00048921"/>
    </source>
</evidence>
<comment type="catalytic activity">
    <reaction evidence="9">
        <text>prostaglandin E1 + NAD(+) = 15-oxoprostaglandin E1 + NADH + H(+)</text>
        <dbReference type="Rhea" id="RHEA:16477"/>
        <dbReference type="ChEBI" id="CHEBI:15378"/>
        <dbReference type="ChEBI" id="CHEBI:57397"/>
        <dbReference type="ChEBI" id="CHEBI:57401"/>
        <dbReference type="ChEBI" id="CHEBI:57540"/>
        <dbReference type="ChEBI" id="CHEBI:57945"/>
    </reaction>
    <physiologicalReaction direction="left-to-right" evidence="9">
        <dbReference type="Rhea" id="RHEA:16478"/>
    </physiologicalReaction>
</comment>
<dbReference type="STRING" id="151549.A0A4C2A2Q5"/>
<reference evidence="22 23" key="1">
    <citation type="journal article" date="2019" name="Commun. Biol.">
        <title>The bagworm genome reveals a unique fibroin gene that provides high tensile strength.</title>
        <authorList>
            <person name="Kono N."/>
            <person name="Nakamura H."/>
            <person name="Ohtoshi R."/>
            <person name="Tomita M."/>
            <person name="Numata K."/>
            <person name="Arakawa K."/>
        </authorList>
    </citation>
    <scope>NUCLEOTIDE SEQUENCE [LARGE SCALE GENOMIC DNA]</scope>
</reference>
<dbReference type="PANTHER" id="PTHR44229:SF4">
    <property type="entry name" value="15-HYDROXYPROSTAGLANDIN DEHYDROGENASE [NAD(+)]"/>
    <property type="match status" value="1"/>
</dbReference>